<evidence type="ECO:0000259" key="21">
    <source>
        <dbReference type="PROSITE" id="PS50103"/>
    </source>
</evidence>
<dbReference type="PANTHER" id="PTHR45846:SF1">
    <property type="entry name" value="TRNA-DIHYDROURIDINE(47) SYNTHASE [NAD(P)(+)]-LIKE"/>
    <property type="match status" value="1"/>
</dbReference>
<dbReference type="Pfam" id="PF01207">
    <property type="entry name" value="Dus"/>
    <property type="match status" value="1"/>
</dbReference>
<feature type="zinc finger region" description="C3H1-type" evidence="18">
    <location>
        <begin position="136"/>
        <end position="165"/>
    </location>
</feature>
<evidence type="ECO:0000256" key="16">
    <source>
        <dbReference type="ARBA" id="ARBA00049447"/>
    </source>
</evidence>
<evidence type="ECO:0000256" key="3">
    <source>
        <dbReference type="ARBA" id="ARBA00022643"/>
    </source>
</evidence>
<feature type="domain" description="C3H1-type" evidence="21">
    <location>
        <begin position="178"/>
        <end position="203"/>
    </location>
</feature>
<accession>A0AA47MA80</accession>
<organism evidence="22 23">
    <name type="scientific">Merluccius polli</name>
    <name type="common">Benguela hake</name>
    <name type="synonym">Merluccius cadenati</name>
    <dbReference type="NCBI Taxonomy" id="89951"/>
    <lineage>
        <taxon>Eukaryota</taxon>
        <taxon>Metazoa</taxon>
        <taxon>Chordata</taxon>
        <taxon>Craniata</taxon>
        <taxon>Vertebrata</taxon>
        <taxon>Euteleostomi</taxon>
        <taxon>Actinopterygii</taxon>
        <taxon>Neopterygii</taxon>
        <taxon>Teleostei</taxon>
        <taxon>Neoteleostei</taxon>
        <taxon>Acanthomorphata</taxon>
        <taxon>Zeiogadaria</taxon>
        <taxon>Gadariae</taxon>
        <taxon>Gadiformes</taxon>
        <taxon>Gadoidei</taxon>
        <taxon>Merlucciidae</taxon>
        <taxon>Merluccius</taxon>
    </lineage>
</organism>
<feature type="compositionally biased region" description="Basic and acidic residues" evidence="20">
    <location>
        <begin position="68"/>
        <end position="79"/>
    </location>
</feature>
<keyword evidence="2 19" id="KW-0285">Flavoprotein</keyword>
<keyword evidence="4" id="KW-0507">mRNA processing</keyword>
<keyword evidence="7" id="KW-0677">Repeat</keyword>
<evidence type="ECO:0000256" key="7">
    <source>
        <dbReference type="ARBA" id="ARBA00022737"/>
    </source>
</evidence>
<dbReference type="InterPro" id="IPR013785">
    <property type="entry name" value="Aldolase_TIM"/>
</dbReference>
<evidence type="ECO:0000256" key="11">
    <source>
        <dbReference type="ARBA" id="ARBA00023002"/>
    </source>
</evidence>
<feature type="region of interest" description="Disordered" evidence="20">
    <location>
        <begin position="255"/>
        <end position="301"/>
    </location>
</feature>
<comment type="catalytic activity">
    <reaction evidence="16">
        <text>a 5,6-dihydrouridine in mRNA + NADP(+) = a uridine in mRNA + NADPH + H(+)</text>
        <dbReference type="Rhea" id="RHEA:69855"/>
        <dbReference type="Rhea" id="RHEA-COMP:14658"/>
        <dbReference type="Rhea" id="RHEA-COMP:17789"/>
        <dbReference type="ChEBI" id="CHEBI:15378"/>
        <dbReference type="ChEBI" id="CHEBI:57783"/>
        <dbReference type="ChEBI" id="CHEBI:58349"/>
        <dbReference type="ChEBI" id="CHEBI:65315"/>
        <dbReference type="ChEBI" id="CHEBI:74443"/>
    </reaction>
    <physiologicalReaction direction="right-to-left" evidence="16">
        <dbReference type="Rhea" id="RHEA:69857"/>
    </physiologicalReaction>
</comment>
<sequence length="717" mass="80786">MEEAVCDGGDAQETEEVPEVAVDIRRDGVRKGTAAIKNDFLTTKDKFHKFLDSNGRLPEEKDEEEEEKPQADDNDELKGTTEASEEEEPAAKKLKVEQQQQEEQVEEEKSSKPWKQEGKRQRGQNKSRPHVKPTTYEDQRLCVSVAQGNRKCNYGDKCKFLHDVAEYMASKPADVGAACYLYDTFGACFYGVTCRFARAHTTPDFQSMKDEARVKALEGHKPVRNSLDKDLQYRLRKHRVPFDRSTEYLQAIGKDREPGQQHHRNGKQPDAPTAVQSPAAAAAAAEVAHEPTAPDVQAGTETKATVKTIGPLTDVDVIKLRACEKKQVDFQDKLYLAPLTTCGNLPFRRVCKRFGADITCGEMAMCTNLLQGQQSEWALLKRHETEDLFGVQVEGCFPDTMTRCAELINNHIDVDFVDINSGCPIDLVYKKGGGCGLMTRTKKFEQIIRGMNYVLDVPLTVKIRTGVQEKYNVAHKLIPEMKKWGVSMITLHGRSREQRYTKLADWDYINTCSSLAAPVPLFGNGDILSYEDAMKARETGVSGLMIARGALIKPWIFTEIKERRDWDISSSERLDNLRNFSNYGLEHWGSDTRGLEKTRTFLLEWLSFLCRYVPVGLLERVPQRINERPPYYMGRDYLESLMASQHVGDWVKISEMLLGPVPKNFNFLPKHKANAYENCSASRVSCSAGGSALMSRAFLLAERPINATAAGLEIRDT</sequence>
<feature type="compositionally biased region" description="Basic and acidic residues" evidence="20">
    <location>
        <begin position="107"/>
        <end position="120"/>
    </location>
</feature>
<protein>
    <recommendedName>
        <fullName evidence="19">tRNA-dihydrouridine(47) synthase [NAD(P)(+)]</fullName>
        <ecNumber evidence="19">1.3.1.-</ecNumber>
    </recommendedName>
    <alternativeName>
        <fullName evidence="19">tRNA-dihydrouridine synthase 3</fullName>
    </alternativeName>
</protein>
<dbReference type="Proteomes" id="UP001174136">
    <property type="component" value="Unassembled WGS sequence"/>
</dbReference>
<dbReference type="SUPFAM" id="SSF51395">
    <property type="entry name" value="FMN-linked oxidoreductases"/>
    <property type="match status" value="1"/>
</dbReference>
<dbReference type="GO" id="GO:0008270">
    <property type="term" value="F:zinc ion binding"/>
    <property type="evidence" value="ECO:0007669"/>
    <property type="project" value="UniProtKB-KW"/>
</dbReference>
<evidence type="ECO:0000256" key="2">
    <source>
        <dbReference type="ARBA" id="ARBA00022630"/>
    </source>
</evidence>
<dbReference type="GO" id="GO:0102265">
    <property type="term" value="F:tRNA-dihydrouridine47 synthase activity"/>
    <property type="evidence" value="ECO:0007669"/>
    <property type="project" value="UniProtKB-EC"/>
</dbReference>
<comment type="similarity">
    <text evidence="19">Belongs to the dus family. Dus3 subfamily.</text>
</comment>
<keyword evidence="10" id="KW-0521">NADP</keyword>
<feature type="compositionally biased region" description="Acidic residues" evidence="20">
    <location>
        <begin position="1"/>
        <end position="18"/>
    </location>
</feature>
<evidence type="ECO:0000256" key="5">
    <source>
        <dbReference type="ARBA" id="ARBA00022694"/>
    </source>
</evidence>
<dbReference type="GO" id="GO:0003723">
    <property type="term" value="F:RNA binding"/>
    <property type="evidence" value="ECO:0007669"/>
    <property type="project" value="TreeGrafter"/>
</dbReference>
<dbReference type="FunFam" id="4.10.1000.10:FF:000029">
    <property type="entry name" value="tRNA-dihydrouridine(47) synthase [NAD(P)(+)]"/>
    <property type="match status" value="1"/>
</dbReference>
<feature type="compositionally biased region" description="Basic residues" evidence="20">
    <location>
        <begin position="121"/>
        <end position="131"/>
    </location>
</feature>
<feature type="compositionally biased region" description="Low complexity" evidence="20">
    <location>
        <begin position="271"/>
        <end position="294"/>
    </location>
</feature>
<feature type="domain" description="C3H1-type" evidence="21">
    <location>
        <begin position="136"/>
        <end position="165"/>
    </location>
</feature>
<name>A0AA47MA80_MERPO</name>
<keyword evidence="11 19" id="KW-0560">Oxidoreductase</keyword>
<proteinExistence type="inferred from homology"/>
<comment type="function">
    <text evidence="13">Catalyzes the synthesis of dihydrouridine, a modified base, in various RNAs, such as tRNAs, mRNAs and some long non-coding RNAs (lncRNAs). Mainly modifies the uridine in position 47 (U47) in the D-loop of most cytoplasmic tRNAs. Also able to mediate the formation of dihydrouridine in some mRNAs, thereby regulating their translation.</text>
</comment>
<dbReference type="PANTHER" id="PTHR45846">
    <property type="entry name" value="TRNA-DIHYDROURIDINE(47) SYNTHASE [NAD(P)(+)]-LIKE"/>
    <property type="match status" value="1"/>
</dbReference>
<dbReference type="PROSITE" id="PS01136">
    <property type="entry name" value="UPF0034"/>
    <property type="match status" value="1"/>
</dbReference>
<comment type="caution">
    <text evidence="22">The sequence shown here is derived from an EMBL/GenBank/DDBJ whole genome shotgun (WGS) entry which is preliminary data.</text>
</comment>
<feature type="compositionally biased region" description="Basic and acidic residues" evidence="20">
    <location>
        <begin position="42"/>
        <end position="51"/>
    </location>
</feature>
<evidence type="ECO:0000256" key="13">
    <source>
        <dbReference type="ARBA" id="ARBA00045365"/>
    </source>
</evidence>
<evidence type="ECO:0000256" key="10">
    <source>
        <dbReference type="ARBA" id="ARBA00022857"/>
    </source>
</evidence>
<dbReference type="CDD" id="cd02801">
    <property type="entry name" value="DUS_like_FMN"/>
    <property type="match status" value="1"/>
</dbReference>
<keyword evidence="5 19" id="KW-0819">tRNA processing</keyword>
<feature type="zinc finger region" description="C3H1-type" evidence="18">
    <location>
        <begin position="178"/>
        <end position="203"/>
    </location>
</feature>
<dbReference type="GO" id="GO:0006397">
    <property type="term" value="P:mRNA processing"/>
    <property type="evidence" value="ECO:0007669"/>
    <property type="project" value="UniProtKB-KW"/>
</dbReference>
<evidence type="ECO:0000256" key="20">
    <source>
        <dbReference type="SAM" id="MobiDB-lite"/>
    </source>
</evidence>
<reference evidence="22" key="1">
    <citation type="journal article" date="2023" name="Front. Mar. Sci.">
        <title>A new Merluccius polli reference genome to investigate the effects of global change in West African waters.</title>
        <authorList>
            <person name="Mateo J.L."/>
            <person name="Blanco-Fernandez C."/>
            <person name="Garcia-Vazquez E."/>
            <person name="Machado-Schiaffino G."/>
        </authorList>
    </citation>
    <scope>NUCLEOTIDE SEQUENCE</scope>
    <source>
        <strain evidence="22">C29</strain>
        <tissue evidence="22">Fin</tissue>
    </source>
</reference>
<dbReference type="PROSITE" id="PS50103">
    <property type="entry name" value="ZF_C3H1"/>
    <property type="match status" value="2"/>
</dbReference>
<keyword evidence="12" id="KW-0520">NAD</keyword>
<evidence type="ECO:0000313" key="22">
    <source>
        <dbReference type="EMBL" id="KAK0136482.1"/>
    </source>
</evidence>
<dbReference type="Gene3D" id="4.10.1000.10">
    <property type="entry name" value="Zinc finger, CCCH-type"/>
    <property type="match status" value="1"/>
</dbReference>
<evidence type="ECO:0000256" key="4">
    <source>
        <dbReference type="ARBA" id="ARBA00022664"/>
    </source>
</evidence>
<evidence type="ECO:0000256" key="8">
    <source>
        <dbReference type="ARBA" id="ARBA00022771"/>
    </source>
</evidence>
<gene>
    <name evidence="22" type="primary">dus3l</name>
    <name evidence="22" type="ORF">N1851_027413</name>
</gene>
<dbReference type="InterPro" id="IPR035587">
    <property type="entry name" value="DUS-like_FMN-bd"/>
</dbReference>
<dbReference type="Pfam" id="PF25585">
    <property type="entry name" value="zf-CCCH_DUS3L"/>
    <property type="match status" value="1"/>
</dbReference>
<dbReference type="EMBL" id="JAOPHQ010005152">
    <property type="protein sequence ID" value="KAK0136482.1"/>
    <property type="molecule type" value="Genomic_DNA"/>
</dbReference>
<evidence type="ECO:0000256" key="9">
    <source>
        <dbReference type="ARBA" id="ARBA00022833"/>
    </source>
</evidence>
<keyword evidence="23" id="KW-1185">Reference proteome</keyword>
<comment type="catalytic activity">
    <reaction evidence="14">
        <text>5,6-dihydrouridine(47) in tRNA + NAD(+) = uridine(47) in tRNA + NADH + H(+)</text>
        <dbReference type="Rhea" id="RHEA:53364"/>
        <dbReference type="Rhea" id="RHEA-COMP:13539"/>
        <dbReference type="Rhea" id="RHEA-COMP:13540"/>
        <dbReference type="ChEBI" id="CHEBI:15378"/>
        <dbReference type="ChEBI" id="CHEBI:57540"/>
        <dbReference type="ChEBI" id="CHEBI:57945"/>
        <dbReference type="ChEBI" id="CHEBI:65315"/>
        <dbReference type="ChEBI" id="CHEBI:74443"/>
        <dbReference type="EC" id="1.3.1.89"/>
    </reaction>
    <physiologicalReaction direction="right-to-left" evidence="14">
        <dbReference type="Rhea" id="RHEA:53366"/>
    </physiologicalReaction>
</comment>
<keyword evidence="9 18" id="KW-0862">Zinc</keyword>
<dbReference type="InterPro" id="IPR018517">
    <property type="entry name" value="tRNA_hU_synthase_CS"/>
</dbReference>
<dbReference type="AlphaFoldDB" id="A0AA47MA80"/>
<comment type="catalytic activity">
    <reaction evidence="17">
        <text>5,6-dihydrouridine(47) in tRNA + NADP(+) = uridine(47) in tRNA + NADPH + H(+)</text>
        <dbReference type="Rhea" id="RHEA:53360"/>
        <dbReference type="Rhea" id="RHEA-COMP:13539"/>
        <dbReference type="Rhea" id="RHEA-COMP:13540"/>
        <dbReference type="ChEBI" id="CHEBI:15378"/>
        <dbReference type="ChEBI" id="CHEBI:57783"/>
        <dbReference type="ChEBI" id="CHEBI:58349"/>
        <dbReference type="ChEBI" id="CHEBI:65315"/>
        <dbReference type="ChEBI" id="CHEBI:74443"/>
        <dbReference type="EC" id="1.3.1.89"/>
    </reaction>
    <physiologicalReaction direction="right-to-left" evidence="17">
        <dbReference type="Rhea" id="RHEA:53362"/>
    </physiologicalReaction>
</comment>
<evidence type="ECO:0000256" key="17">
    <source>
        <dbReference type="ARBA" id="ARBA00049513"/>
    </source>
</evidence>
<keyword evidence="3 19" id="KW-0288">FMN</keyword>
<evidence type="ECO:0000256" key="6">
    <source>
        <dbReference type="ARBA" id="ARBA00022723"/>
    </source>
</evidence>
<dbReference type="EC" id="1.3.1.-" evidence="19"/>
<feature type="region of interest" description="Disordered" evidence="20">
    <location>
        <begin position="38"/>
        <end position="134"/>
    </location>
</feature>
<evidence type="ECO:0000256" key="1">
    <source>
        <dbReference type="ARBA" id="ARBA00001917"/>
    </source>
</evidence>
<evidence type="ECO:0000256" key="14">
    <source>
        <dbReference type="ARBA" id="ARBA00048266"/>
    </source>
</evidence>
<dbReference type="Gene3D" id="3.20.20.70">
    <property type="entry name" value="Aldolase class I"/>
    <property type="match status" value="1"/>
</dbReference>
<evidence type="ECO:0000256" key="18">
    <source>
        <dbReference type="PROSITE-ProRule" id="PRU00723"/>
    </source>
</evidence>
<comment type="catalytic activity">
    <reaction evidence="15">
        <text>a 5,6-dihydrouridine in mRNA + NAD(+) = a uridine in mRNA + NADH + H(+)</text>
        <dbReference type="Rhea" id="RHEA:69851"/>
        <dbReference type="Rhea" id="RHEA-COMP:14658"/>
        <dbReference type="Rhea" id="RHEA-COMP:17789"/>
        <dbReference type="ChEBI" id="CHEBI:15378"/>
        <dbReference type="ChEBI" id="CHEBI:57540"/>
        <dbReference type="ChEBI" id="CHEBI:57945"/>
        <dbReference type="ChEBI" id="CHEBI:65315"/>
        <dbReference type="ChEBI" id="CHEBI:74443"/>
    </reaction>
    <physiologicalReaction direction="right-to-left" evidence="15">
        <dbReference type="Rhea" id="RHEA:69853"/>
    </physiologicalReaction>
</comment>
<feature type="region of interest" description="Disordered" evidence="20">
    <location>
        <begin position="1"/>
        <end position="20"/>
    </location>
</feature>
<dbReference type="GO" id="GO:0050660">
    <property type="term" value="F:flavin adenine dinucleotide binding"/>
    <property type="evidence" value="ECO:0007669"/>
    <property type="project" value="UniProtKB-UniRule"/>
</dbReference>
<keyword evidence="8 18" id="KW-0863">Zinc-finger</keyword>
<comment type="cofactor">
    <cofactor evidence="1 19">
        <name>FMN</name>
        <dbReference type="ChEBI" id="CHEBI:58210"/>
    </cofactor>
</comment>
<dbReference type="InterPro" id="IPR000571">
    <property type="entry name" value="Znf_CCCH"/>
</dbReference>
<evidence type="ECO:0000256" key="19">
    <source>
        <dbReference type="RuleBase" id="RU291113"/>
    </source>
</evidence>
<dbReference type="FunFam" id="3.20.20.70:FF:000067">
    <property type="entry name" value="tRNA-dihydrouridine(47) synthase [NAD(P)(+)]"/>
    <property type="match status" value="1"/>
</dbReference>
<keyword evidence="6 18" id="KW-0479">Metal-binding</keyword>
<evidence type="ECO:0000313" key="23">
    <source>
        <dbReference type="Proteomes" id="UP001174136"/>
    </source>
</evidence>
<evidence type="ECO:0000256" key="12">
    <source>
        <dbReference type="ARBA" id="ARBA00023027"/>
    </source>
</evidence>
<evidence type="ECO:0000256" key="15">
    <source>
        <dbReference type="ARBA" id="ARBA00048342"/>
    </source>
</evidence>